<evidence type="ECO:0000259" key="8">
    <source>
        <dbReference type="PROSITE" id="PS50928"/>
    </source>
</evidence>
<comment type="subcellular location">
    <subcellularLocation>
        <location evidence="1 7">Cell membrane</location>
        <topology evidence="1 7">Multi-pass membrane protein</topology>
    </subcellularLocation>
</comment>
<evidence type="ECO:0000256" key="7">
    <source>
        <dbReference type="RuleBase" id="RU363032"/>
    </source>
</evidence>
<keyword evidence="5 7" id="KW-1133">Transmembrane helix</keyword>
<accession>A0A967EY41</accession>
<reference evidence="9" key="1">
    <citation type="submission" date="2020-03" db="EMBL/GenBank/DDBJ databases">
        <title>Genome of Pelagibius litoralis DSM 21314T.</title>
        <authorList>
            <person name="Wang G."/>
        </authorList>
    </citation>
    <scope>NUCLEOTIDE SEQUENCE</scope>
    <source>
        <strain evidence="9">DSM 21314</strain>
    </source>
</reference>
<protein>
    <submittedName>
        <fullName evidence="9">Carbohydrate ABC transporter permease</fullName>
    </submittedName>
</protein>
<keyword evidence="3" id="KW-1003">Cell membrane</keyword>
<sequence length="278" mass="31267">MNAESLKRKGYYAVLWLTSLLFFAPVAWIVMSSFKTRNDILAVPPKLIFSPTFDNYLDLLDRNTSFVLQFANSVVLSLSAVVIAVVVSFLAAFCFSRFKPKGTNFLMFILLSIRMLPAPAVILPVYLMYANFGWKDSHIALILFYAMFSIPFSVWILKGFLDGVSVRFDETGLVNGGSWLHVIFRVVLPQLKPGLIAAFIFNMIFVWNEFLFNFIVGGVSTQNIPYALAVGTYSDGGLNWTFIATLTTIYIIPPIVFIYLFQKYLLAGMTFGTVRGEV</sequence>
<dbReference type="PANTHER" id="PTHR32243:SF52">
    <property type="entry name" value="ABC TRANSPORTER PERMEASE PROTEIN"/>
    <property type="match status" value="1"/>
</dbReference>
<dbReference type="RefSeq" id="WP_167225249.1">
    <property type="nucleotide sequence ID" value="NZ_JAAQPH010000009.1"/>
</dbReference>
<dbReference type="PROSITE" id="PS50928">
    <property type="entry name" value="ABC_TM1"/>
    <property type="match status" value="1"/>
</dbReference>
<name>A0A967EY41_9PROT</name>
<keyword evidence="10" id="KW-1185">Reference proteome</keyword>
<evidence type="ECO:0000313" key="10">
    <source>
        <dbReference type="Proteomes" id="UP000761264"/>
    </source>
</evidence>
<evidence type="ECO:0000256" key="5">
    <source>
        <dbReference type="ARBA" id="ARBA00022989"/>
    </source>
</evidence>
<evidence type="ECO:0000256" key="1">
    <source>
        <dbReference type="ARBA" id="ARBA00004651"/>
    </source>
</evidence>
<evidence type="ECO:0000256" key="4">
    <source>
        <dbReference type="ARBA" id="ARBA00022692"/>
    </source>
</evidence>
<keyword evidence="2 7" id="KW-0813">Transport</keyword>
<feature type="transmembrane region" description="Helical" evidence="7">
    <location>
        <begin position="195"/>
        <end position="220"/>
    </location>
</feature>
<dbReference type="CDD" id="cd06261">
    <property type="entry name" value="TM_PBP2"/>
    <property type="match status" value="1"/>
</dbReference>
<proteinExistence type="inferred from homology"/>
<feature type="transmembrane region" description="Helical" evidence="7">
    <location>
        <begin position="139"/>
        <end position="157"/>
    </location>
</feature>
<comment type="similarity">
    <text evidence="7">Belongs to the binding-protein-dependent transport system permease family.</text>
</comment>
<organism evidence="9 10">
    <name type="scientific">Pelagibius litoralis</name>
    <dbReference type="NCBI Taxonomy" id="374515"/>
    <lineage>
        <taxon>Bacteria</taxon>
        <taxon>Pseudomonadati</taxon>
        <taxon>Pseudomonadota</taxon>
        <taxon>Alphaproteobacteria</taxon>
        <taxon>Rhodospirillales</taxon>
        <taxon>Rhodovibrionaceae</taxon>
        <taxon>Pelagibius</taxon>
    </lineage>
</organism>
<dbReference type="InterPro" id="IPR035906">
    <property type="entry name" value="MetI-like_sf"/>
</dbReference>
<keyword evidence="4 7" id="KW-0812">Transmembrane</keyword>
<dbReference type="Pfam" id="PF00528">
    <property type="entry name" value="BPD_transp_1"/>
    <property type="match status" value="1"/>
</dbReference>
<dbReference type="GO" id="GO:0055085">
    <property type="term" value="P:transmembrane transport"/>
    <property type="evidence" value="ECO:0007669"/>
    <property type="project" value="InterPro"/>
</dbReference>
<evidence type="ECO:0000256" key="2">
    <source>
        <dbReference type="ARBA" id="ARBA00022448"/>
    </source>
</evidence>
<dbReference type="Proteomes" id="UP000761264">
    <property type="component" value="Unassembled WGS sequence"/>
</dbReference>
<feature type="transmembrane region" description="Helical" evidence="7">
    <location>
        <begin position="105"/>
        <end position="127"/>
    </location>
</feature>
<dbReference type="Gene3D" id="1.10.3720.10">
    <property type="entry name" value="MetI-like"/>
    <property type="match status" value="1"/>
</dbReference>
<dbReference type="EMBL" id="JAAQPH010000009">
    <property type="protein sequence ID" value="NIA69542.1"/>
    <property type="molecule type" value="Genomic_DNA"/>
</dbReference>
<keyword evidence="6 7" id="KW-0472">Membrane</keyword>
<comment type="caution">
    <text evidence="9">The sequence shown here is derived from an EMBL/GenBank/DDBJ whole genome shotgun (WGS) entry which is preliminary data.</text>
</comment>
<evidence type="ECO:0000313" key="9">
    <source>
        <dbReference type="EMBL" id="NIA69542.1"/>
    </source>
</evidence>
<feature type="transmembrane region" description="Helical" evidence="7">
    <location>
        <begin position="240"/>
        <end position="261"/>
    </location>
</feature>
<feature type="transmembrane region" description="Helical" evidence="7">
    <location>
        <begin position="66"/>
        <end position="93"/>
    </location>
</feature>
<evidence type="ECO:0000256" key="6">
    <source>
        <dbReference type="ARBA" id="ARBA00023136"/>
    </source>
</evidence>
<dbReference type="PANTHER" id="PTHR32243">
    <property type="entry name" value="MALTOSE TRANSPORT SYSTEM PERMEASE-RELATED"/>
    <property type="match status" value="1"/>
</dbReference>
<dbReference type="AlphaFoldDB" id="A0A967EY41"/>
<dbReference type="GO" id="GO:0005886">
    <property type="term" value="C:plasma membrane"/>
    <property type="evidence" value="ECO:0007669"/>
    <property type="project" value="UniProtKB-SubCell"/>
</dbReference>
<evidence type="ECO:0000256" key="3">
    <source>
        <dbReference type="ARBA" id="ARBA00022475"/>
    </source>
</evidence>
<dbReference type="InterPro" id="IPR050901">
    <property type="entry name" value="BP-dep_ABC_trans_perm"/>
</dbReference>
<dbReference type="InterPro" id="IPR000515">
    <property type="entry name" value="MetI-like"/>
</dbReference>
<feature type="transmembrane region" description="Helical" evidence="7">
    <location>
        <begin position="12"/>
        <end position="31"/>
    </location>
</feature>
<feature type="domain" description="ABC transmembrane type-1" evidence="8">
    <location>
        <begin position="70"/>
        <end position="261"/>
    </location>
</feature>
<dbReference type="SUPFAM" id="SSF161098">
    <property type="entry name" value="MetI-like"/>
    <property type="match status" value="1"/>
</dbReference>
<gene>
    <name evidence="9" type="ORF">HBA54_13150</name>
</gene>